<proteinExistence type="predicted"/>
<keyword evidence="1" id="KW-0472">Membrane</keyword>
<accession>A0A3E5GGI6</accession>
<dbReference type="AlphaFoldDB" id="A0A3E5GGI6"/>
<dbReference type="EMBL" id="QSVN01000004">
    <property type="protein sequence ID" value="RGO33557.1"/>
    <property type="molecule type" value="Genomic_DNA"/>
</dbReference>
<organism evidence="2 3">
    <name type="scientific">Dorea longicatena</name>
    <dbReference type="NCBI Taxonomy" id="88431"/>
    <lineage>
        <taxon>Bacteria</taxon>
        <taxon>Bacillati</taxon>
        <taxon>Bacillota</taxon>
        <taxon>Clostridia</taxon>
        <taxon>Lachnospirales</taxon>
        <taxon>Lachnospiraceae</taxon>
        <taxon>Dorea</taxon>
    </lineage>
</organism>
<keyword evidence="1" id="KW-1133">Transmembrane helix</keyword>
<evidence type="ECO:0008006" key="4">
    <source>
        <dbReference type="Google" id="ProtNLM"/>
    </source>
</evidence>
<feature type="transmembrane region" description="Helical" evidence="1">
    <location>
        <begin position="6"/>
        <end position="28"/>
    </location>
</feature>
<evidence type="ECO:0000256" key="1">
    <source>
        <dbReference type="SAM" id="Phobius"/>
    </source>
</evidence>
<evidence type="ECO:0000313" key="2">
    <source>
        <dbReference type="EMBL" id="RGO33557.1"/>
    </source>
</evidence>
<sequence>MEHDVIILYLIAGVSFTFALFNCILFALKHGKTMKTDGTIVSIKSTNPTNEKWRNAKLAEVSYLVNGKRIVSKNRIQVSLASDIGTHIPIRYDRNQPDKIYSYSVKRIIIGFLIGVGSILIAVFMQIH</sequence>
<gene>
    <name evidence="2" type="ORF">DXB16_06255</name>
</gene>
<evidence type="ECO:0000313" key="3">
    <source>
        <dbReference type="Proteomes" id="UP000261285"/>
    </source>
</evidence>
<feature type="transmembrane region" description="Helical" evidence="1">
    <location>
        <begin position="108"/>
        <end position="127"/>
    </location>
</feature>
<keyword evidence="1" id="KW-0812">Transmembrane</keyword>
<protein>
    <recommendedName>
        <fullName evidence="4">DUF3592 domain-containing protein</fullName>
    </recommendedName>
</protein>
<name>A0A3E5GGI6_9FIRM</name>
<dbReference type="Proteomes" id="UP000261285">
    <property type="component" value="Unassembled WGS sequence"/>
</dbReference>
<comment type="caution">
    <text evidence="2">The sequence shown here is derived from an EMBL/GenBank/DDBJ whole genome shotgun (WGS) entry which is preliminary data.</text>
</comment>
<dbReference type="RefSeq" id="WP_117597774.1">
    <property type="nucleotide sequence ID" value="NZ_CABMEZ010000004.1"/>
</dbReference>
<reference evidence="2 3" key="1">
    <citation type="submission" date="2018-08" db="EMBL/GenBank/DDBJ databases">
        <title>A genome reference for cultivated species of the human gut microbiota.</title>
        <authorList>
            <person name="Zou Y."/>
            <person name="Xue W."/>
            <person name="Luo G."/>
        </authorList>
    </citation>
    <scope>NUCLEOTIDE SEQUENCE [LARGE SCALE GENOMIC DNA]</scope>
    <source>
        <strain evidence="2 3">OM02-16</strain>
    </source>
</reference>